<dbReference type="InterPro" id="IPR022496">
    <property type="entry name" value="T6A_TsaB"/>
</dbReference>
<gene>
    <name evidence="3" type="ORF">JOD17_004244</name>
</gene>
<keyword evidence="4" id="KW-1185">Reference proteome</keyword>
<feature type="coiled-coil region" evidence="1">
    <location>
        <begin position="136"/>
        <end position="163"/>
    </location>
</feature>
<dbReference type="RefSeq" id="WP_204699823.1">
    <property type="nucleotide sequence ID" value="NZ_JAFBEC010000024.1"/>
</dbReference>
<comment type="caution">
    <text evidence="3">The sequence shown here is derived from an EMBL/GenBank/DDBJ whole genome shotgun (WGS) entry which is preliminary data.</text>
</comment>
<evidence type="ECO:0000313" key="4">
    <source>
        <dbReference type="Proteomes" id="UP000741863"/>
    </source>
</evidence>
<sequence>MILAMDTSTYVLGVAVGDDQTVRAEWTTHEKTNHSLRLMPGIDLVLKSVGLKPKQLSKIAVTTGPGSYTGVRIGVSTAKAMASSLNVPLVEVSTLETLASNGKYREGLVCSFIDARRGQVYAGVYEVKDEALTVYKEERLLLLEDLLQELKNEERSVLFLSLDVDLHRETLTHELGEHAIFGANGDNRTKPSEVLRIASQKEAATNVDAVVPRYLQLAEAEKNIKKESSS</sequence>
<organism evidence="3 4">
    <name type="scientific">Geomicrobium sediminis</name>
    <dbReference type="NCBI Taxonomy" id="1347788"/>
    <lineage>
        <taxon>Bacteria</taxon>
        <taxon>Bacillati</taxon>
        <taxon>Bacillota</taxon>
        <taxon>Bacilli</taxon>
        <taxon>Bacillales</taxon>
        <taxon>Geomicrobium</taxon>
    </lineage>
</organism>
<dbReference type="InterPro" id="IPR043129">
    <property type="entry name" value="ATPase_NBD"/>
</dbReference>
<evidence type="ECO:0000256" key="1">
    <source>
        <dbReference type="SAM" id="Coils"/>
    </source>
</evidence>
<proteinExistence type="predicted"/>
<dbReference type="InterPro" id="IPR000905">
    <property type="entry name" value="Gcp-like_dom"/>
</dbReference>
<feature type="domain" description="Gcp-like" evidence="2">
    <location>
        <begin position="32"/>
        <end position="222"/>
    </location>
</feature>
<dbReference type="PANTHER" id="PTHR11735:SF11">
    <property type="entry name" value="TRNA THREONYLCARBAMOYLADENOSINE BIOSYNTHESIS PROTEIN TSAB"/>
    <property type="match status" value="1"/>
</dbReference>
<dbReference type="NCBIfam" id="TIGR03725">
    <property type="entry name" value="T6A_YeaZ"/>
    <property type="match status" value="1"/>
</dbReference>
<name>A0ABS2PJ33_9BACL</name>
<evidence type="ECO:0000259" key="2">
    <source>
        <dbReference type="Pfam" id="PF00814"/>
    </source>
</evidence>
<protein>
    <submittedName>
        <fullName evidence="3">tRNA threonylcarbamoyladenosine biosynthesis protein TsaB</fullName>
    </submittedName>
</protein>
<dbReference type="SUPFAM" id="SSF53067">
    <property type="entry name" value="Actin-like ATPase domain"/>
    <property type="match status" value="2"/>
</dbReference>
<dbReference type="Pfam" id="PF00814">
    <property type="entry name" value="TsaD"/>
    <property type="match status" value="1"/>
</dbReference>
<accession>A0ABS2PJ33</accession>
<dbReference type="CDD" id="cd24032">
    <property type="entry name" value="ASKHA_NBD_TsaB"/>
    <property type="match status" value="1"/>
</dbReference>
<reference evidence="3 4" key="1">
    <citation type="submission" date="2021-01" db="EMBL/GenBank/DDBJ databases">
        <title>Genomic Encyclopedia of Type Strains, Phase IV (KMG-IV): sequencing the most valuable type-strain genomes for metagenomic binning, comparative biology and taxonomic classification.</title>
        <authorList>
            <person name="Goeker M."/>
        </authorList>
    </citation>
    <scope>NUCLEOTIDE SEQUENCE [LARGE SCALE GENOMIC DNA]</scope>
    <source>
        <strain evidence="3 4">DSM 25540</strain>
    </source>
</reference>
<dbReference type="PANTHER" id="PTHR11735">
    <property type="entry name" value="TRNA N6-ADENOSINE THREONYLCARBAMOYLTRANSFERASE"/>
    <property type="match status" value="1"/>
</dbReference>
<evidence type="ECO:0000313" key="3">
    <source>
        <dbReference type="EMBL" id="MBM7635101.1"/>
    </source>
</evidence>
<dbReference type="Gene3D" id="3.30.420.40">
    <property type="match status" value="2"/>
</dbReference>
<dbReference type="EMBL" id="JAFBEC010000024">
    <property type="protein sequence ID" value="MBM7635101.1"/>
    <property type="molecule type" value="Genomic_DNA"/>
</dbReference>
<dbReference type="Proteomes" id="UP000741863">
    <property type="component" value="Unassembled WGS sequence"/>
</dbReference>
<keyword evidence="1" id="KW-0175">Coiled coil</keyword>